<dbReference type="EMBL" id="VUJU01015925">
    <property type="protein sequence ID" value="KAF0691504.1"/>
    <property type="molecule type" value="Genomic_DNA"/>
</dbReference>
<dbReference type="Pfam" id="PF16064">
    <property type="entry name" value="DUF4806"/>
    <property type="match status" value="1"/>
</dbReference>
<sequence length="223" mass="26553">MNHIEFEINQNSDQNAKNIINKYTNNTFCTLANNCNNIDENTTLNHEKQMHQILETVLSINFYVKRIDSRLSKMKKKNTEKAVQETQPIDDEFVCLFPLTLIYGLTNIQLKMTNNDDFSSKMKSYMMVIGGTDSKNLVKRLLERIFSNELAKRCSWTGFGRDHHTKEHNFKLKYLKLMRYMLDIARAKFNCTESDFEKFIKDWFRHGTQRYKRDMDRLSQPHQ</sequence>
<dbReference type="InterPro" id="IPR032071">
    <property type="entry name" value="DUF4806"/>
</dbReference>
<dbReference type="PANTHER" id="PTHR34153:SF2">
    <property type="entry name" value="SI:CH211-262H13.3-RELATED"/>
    <property type="match status" value="1"/>
</dbReference>
<reference evidence="2 3" key="1">
    <citation type="submission" date="2019-08" db="EMBL/GenBank/DDBJ databases">
        <title>Whole genome of Aphis craccivora.</title>
        <authorList>
            <person name="Voronova N.V."/>
            <person name="Shulinski R.S."/>
            <person name="Bandarenka Y.V."/>
            <person name="Zhorov D.G."/>
            <person name="Warner D."/>
        </authorList>
    </citation>
    <scope>NUCLEOTIDE SEQUENCE [LARGE SCALE GENOMIC DNA]</scope>
    <source>
        <strain evidence="2">180601</strain>
        <tissue evidence="2">Whole Body</tissue>
    </source>
</reference>
<proteinExistence type="predicted"/>
<evidence type="ECO:0000313" key="2">
    <source>
        <dbReference type="EMBL" id="KAF0691504.1"/>
    </source>
</evidence>
<dbReference type="Proteomes" id="UP000478052">
    <property type="component" value="Unassembled WGS sequence"/>
</dbReference>
<dbReference type="PANTHER" id="PTHR34153">
    <property type="entry name" value="SI:CH211-262H13.3-RELATED-RELATED"/>
    <property type="match status" value="1"/>
</dbReference>
<gene>
    <name evidence="2" type="ORF">FWK35_00028747</name>
</gene>
<comment type="caution">
    <text evidence="2">The sequence shown here is derived from an EMBL/GenBank/DDBJ whole genome shotgun (WGS) entry which is preliminary data.</text>
</comment>
<organism evidence="2 3">
    <name type="scientific">Aphis craccivora</name>
    <name type="common">Cowpea aphid</name>
    <dbReference type="NCBI Taxonomy" id="307492"/>
    <lineage>
        <taxon>Eukaryota</taxon>
        <taxon>Metazoa</taxon>
        <taxon>Ecdysozoa</taxon>
        <taxon>Arthropoda</taxon>
        <taxon>Hexapoda</taxon>
        <taxon>Insecta</taxon>
        <taxon>Pterygota</taxon>
        <taxon>Neoptera</taxon>
        <taxon>Paraneoptera</taxon>
        <taxon>Hemiptera</taxon>
        <taxon>Sternorrhyncha</taxon>
        <taxon>Aphidomorpha</taxon>
        <taxon>Aphidoidea</taxon>
        <taxon>Aphididae</taxon>
        <taxon>Aphidini</taxon>
        <taxon>Aphis</taxon>
        <taxon>Aphis</taxon>
    </lineage>
</organism>
<dbReference type="OrthoDB" id="8009127at2759"/>
<accession>A0A6G0VJZ4</accession>
<evidence type="ECO:0000259" key="1">
    <source>
        <dbReference type="Pfam" id="PF16064"/>
    </source>
</evidence>
<evidence type="ECO:0000313" key="3">
    <source>
        <dbReference type="Proteomes" id="UP000478052"/>
    </source>
</evidence>
<name>A0A6G0VJZ4_APHCR</name>
<dbReference type="AlphaFoldDB" id="A0A6G0VJZ4"/>
<keyword evidence="3" id="KW-1185">Reference proteome</keyword>
<protein>
    <submittedName>
        <fullName evidence="2">DUF4806 domain-containing protein</fullName>
    </submittedName>
</protein>
<feature type="domain" description="DUF4806" evidence="1">
    <location>
        <begin position="97"/>
        <end position="167"/>
    </location>
</feature>